<dbReference type="AlphaFoldDB" id="W0GNA4"/>
<dbReference type="InterPro" id="IPR021484">
    <property type="entry name" value="DUF3137"/>
</dbReference>
<protein>
    <recommendedName>
        <fullName evidence="4">DUF3137 domain-containing protein</fullName>
    </recommendedName>
</protein>
<dbReference type="Proteomes" id="UP000019260">
    <property type="component" value="Chromosome"/>
</dbReference>
<dbReference type="Pfam" id="PF11335">
    <property type="entry name" value="DUF3137"/>
    <property type="match status" value="1"/>
</dbReference>
<dbReference type="HOGENOM" id="CLU_789647_0_0_14"/>
<dbReference type="RefSeq" id="WP_025316902.1">
    <property type="nucleotide sequence ID" value="NZ_CP002082.1"/>
</dbReference>
<feature type="transmembrane region" description="Helical" evidence="1">
    <location>
        <begin position="74"/>
        <end position="100"/>
    </location>
</feature>
<dbReference type="KEGG" id="smia:P344_00400"/>
<sequence length="351" mass="40546">MTNNLNSTVTPQSKRWITTITNDVNDKLQQFSNHKISFKYSSKNLRVFAAIMLSAGLLFLVFTIYFLAASKSLHGVFLIVDIVFLVIGALLFLIGIIFYVKWYISDNYEQKILKVLDFQKYYQLAFLDEFAGKIELDDISTNFKIAPNAFVPCEGKIRVDRVLNLHHRNFRCSFGTLTQEIRRSYVDSQGRRRTTYYWNRFPFLNSIILNKNIEVNAVIKPAKSFLKIFKTKDNTNLESSEFEKMYAVDADDQIMIRKLLVPKVIANLINLGNTVNNIPQMNFTENYLTYGFEKFSVGGWQDPTGALAGIDLKGSWEDIPNDICNKIIADLQYFRRVFEWVAAYDLIGEDL</sequence>
<proteinExistence type="predicted"/>
<keyword evidence="1" id="KW-1133">Transmembrane helix</keyword>
<keyword evidence="3" id="KW-1185">Reference proteome</keyword>
<keyword evidence="1" id="KW-0472">Membrane</keyword>
<reference evidence="2 3" key="1">
    <citation type="submission" date="2013-09" db="EMBL/GenBank/DDBJ databases">
        <title>Complete genome sequence of Spiroplasma mirum suckling mouse cataract agent.</title>
        <authorList>
            <person name="Landry C.A."/>
            <person name="Bastian F.O."/>
            <person name="Thune R.L."/>
        </authorList>
    </citation>
    <scope>NUCLEOTIDE SEQUENCE [LARGE SCALE GENOMIC DNA]</scope>
    <source>
        <strain evidence="2 3">SMCA</strain>
    </source>
</reference>
<evidence type="ECO:0000313" key="2">
    <source>
        <dbReference type="EMBL" id="AHI57454.1"/>
    </source>
</evidence>
<dbReference type="PATRIC" id="fig|838561.3.peg.79"/>
<gene>
    <name evidence="2" type="ORF">P344_00400</name>
</gene>
<evidence type="ECO:0000256" key="1">
    <source>
        <dbReference type="SAM" id="Phobius"/>
    </source>
</evidence>
<dbReference type="EMBL" id="CP006720">
    <property type="protein sequence ID" value="AHI57454.1"/>
    <property type="molecule type" value="Genomic_DNA"/>
</dbReference>
<name>W0GNA4_9MOLU</name>
<evidence type="ECO:0008006" key="4">
    <source>
        <dbReference type="Google" id="ProtNLM"/>
    </source>
</evidence>
<feature type="transmembrane region" description="Helical" evidence="1">
    <location>
        <begin position="45"/>
        <end position="68"/>
    </location>
</feature>
<accession>W0GNA4</accession>
<organism evidence="2 3">
    <name type="scientific">Spiroplasma mirum ATCC 29335</name>
    <dbReference type="NCBI Taxonomy" id="838561"/>
    <lineage>
        <taxon>Bacteria</taxon>
        <taxon>Bacillati</taxon>
        <taxon>Mycoplasmatota</taxon>
        <taxon>Mollicutes</taxon>
        <taxon>Entomoplasmatales</taxon>
        <taxon>Spiroplasmataceae</taxon>
        <taxon>Spiroplasma</taxon>
    </lineage>
</organism>
<evidence type="ECO:0000313" key="3">
    <source>
        <dbReference type="Proteomes" id="UP000019260"/>
    </source>
</evidence>
<dbReference type="KEGG" id="smir:SMM_0067"/>
<keyword evidence="1" id="KW-0812">Transmembrane</keyword>
<dbReference type="OrthoDB" id="390274at2"/>